<organism evidence="2 3">
    <name type="scientific">Cardiocondyla obscurior</name>
    <dbReference type="NCBI Taxonomy" id="286306"/>
    <lineage>
        <taxon>Eukaryota</taxon>
        <taxon>Metazoa</taxon>
        <taxon>Ecdysozoa</taxon>
        <taxon>Arthropoda</taxon>
        <taxon>Hexapoda</taxon>
        <taxon>Insecta</taxon>
        <taxon>Pterygota</taxon>
        <taxon>Neoptera</taxon>
        <taxon>Endopterygota</taxon>
        <taxon>Hymenoptera</taxon>
        <taxon>Apocrita</taxon>
        <taxon>Aculeata</taxon>
        <taxon>Formicoidea</taxon>
        <taxon>Formicidae</taxon>
        <taxon>Myrmicinae</taxon>
        <taxon>Cardiocondyla</taxon>
    </lineage>
</organism>
<evidence type="ECO:0000256" key="1">
    <source>
        <dbReference type="SAM" id="MobiDB-lite"/>
    </source>
</evidence>
<name>A0AAW2GNJ5_9HYME</name>
<protein>
    <submittedName>
        <fullName evidence="2">Uncharacterized protein</fullName>
    </submittedName>
</protein>
<feature type="compositionally biased region" description="Polar residues" evidence="1">
    <location>
        <begin position="46"/>
        <end position="60"/>
    </location>
</feature>
<dbReference type="EMBL" id="JADYXP020000003">
    <property type="protein sequence ID" value="KAL0128475.1"/>
    <property type="molecule type" value="Genomic_DNA"/>
</dbReference>
<proteinExistence type="predicted"/>
<keyword evidence="3" id="KW-1185">Reference proteome</keyword>
<evidence type="ECO:0000313" key="3">
    <source>
        <dbReference type="Proteomes" id="UP001430953"/>
    </source>
</evidence>
<reference evidence="2 3" key="1">
    <citation type="submission" date="2023-03" db="EMBL/GenBank/DDBJ databases">
        <title>High recombination rates correlate with genetic variation in Cardiocondyla obscurior ants.</title>
        <authorList>
            <person name="Errbii M."/>
        </authorList>
    </citation>
    <scope>NUCLEOTIDE SEQUENCE [LARGE SCALE GENOMIC DNA]</scope>
    <source>
        <strain evidence="2">Alpha-2009</strain>
        <tissue evidence="2">Whole body</tissue>
    </source>
</reference>
<dbReference type="AlphaFoldDB" id="A0AAW2GNJ5"/>
<evidence type="ECO:0000313" key="2">
    <source>
        <dbReference type="EMBL" id="KAL0128475.1"/>
    </source>
</evidence>
<sequence>MLLTIIKTIIVFWYHWNELTPRWTQPKKSVSYPFSKKNTGREGRQKTSSITPQNQRSYPATTIGVPYRSLSPHFTFVT</sequence>
<feature type="region of interest" description="Disordered" evidence="1">
    <location>
        <begin position="27"/>
        <end position="64"/>
    </location>
</feature>
<dbReference type="Proteomes" id="UP001430953">
    <property type="component" value="Unassembled WGS sequence"/>
</dbReference>
<accession>A0AAW2GNJ5</accession>
<gene>
    <name evidence="2" type="ORF">PUN28_003644</name>
</gene>
<comment type="caution">
    <text evidence="2">The sequence shown here is derived from an EMBL/GenBank/DDBJ whole genome shotgun (WGS) entry which is preliminary data.</text>
</comment>